<dbReference type="InterPro" id="IPR006204">
    <property type="entry name" value="GHMP_kinase_N_dom"/>
</dbReference>
<comment type="pathway">
    <text evidence="9">Isoprenoid biosynthesis; isopentenyl diphosphate biosynthesis via mevalonate pathway; isopentenyl diphosphate from (R)-mevalonate: step 1/3.</text>
</comment>
<keyword evidence="10" id="KW-0812">Transmembrane</keyword>
<dbReference type="PANTHER" id="PTHR43290:SF2">
    <property type="entry name" value="MEVALONATE KINASE"/>
    <property type="match status" value="1"/>
</dbReference>
<dbReference type="Pfam" id="PF00288">
    <property type="entry name" value="GHMP_kinases_N"/>
    <property type="match status" value="1"/>
</dbReference>
<feature type="transmembrane region" description="Helical" evidence="10">
    <location>
        <begin position="59"/>
        <end position="79"/>
    </location>
</feature>
<dbReference type="InterPro" id="IPR014721">
    <property type="entry name" value="Ribsml_uS5_D2-typ_fold_subgr"/>
</dbReference>
<dbReference type="UniPathway" id="UPA00057">
    <property type="reaction ID" value="UER00098"/>
</dbReference>
<keyword evidence="10" id="KW-0472">Membrane</keyword>
<reference evidence="12 13" key="1">
    <citation type="journal article" date="2019" name="Philos. Trans. R. Soc. Lond., B, Biol. Sci.">
        <title>Ant behaviour and brain gene expression of defending hosts depend on the ecological success of the intruding social parasite.</title>
        <authorList>
            <person name="Kaur R."/>
            <person name="Stoldt M."/>
            <person name="Jongepier E."/>
            <person name="Feldmeyer B."/>
            <person name="Menzel F."/>
            <person name="Bornberg-Bauer E."/>
            <person name="Foitzik S."/>
        </authorList>
    </citation>
    <scope>NUCLEOTIDE SEQUENCE [LARGE SCALE GENOMIC DNA]</scope>
    <source>
        <tissue evidence="12">Whole body</tissue>
    </source>
</reference>
<keyword evidence="1" id="KW-0963">Cytoplasm</keyword>
<keyword evidence="2" id="KW-0444">Lipid biosynthesis</keyword>
<keyword evidence="10" id="KW-1133">Transmembrane helix</keyword>
<comment type="caution">
    <text evidence="12">The sequence shown here is derived from an EMBL/GenBank/DDBJ whole genome shotgun (WGS) entry which is preliminary data.</text>
</comment>
<dbReference type="EMBL" id="QBLH01001194">
    <property type="protein sequence ID" value="TGZ52707.1"/>
    <property type="molecule type" value="Genomic_DNA"/>
</dbReference>
<dbReference type="InterPro" id="IPR006205">
    <property type="entry name" value="Mev_gal_kin"/>
</dbReference>
<keyword evidence="4" id="KW-0547">Nucleotide-binding</keyword>
<evidence type="ECO:0000313" key="13">
    <source>
        <dbReference type="Proteomes" id="UP000310200"/>
    </source>
</evidence>
<accession>A0A4S2KX56</accession>
<keyword evidence="6" id="KW-0067">ATP-binding</keyword>
<dbReference type="GO" id="GO:0004496">
    <property type="term" value="F:mevalonate kinase activity"/>
    <property type="evidence" value="ECO:0007669"/>
    <property type="project" value="InterPro"/>
</dbReference>
<protein>
    <submittedName>
        <fullName evidence="12">Mevalonate kinase</fullName>
    </submittedName>
</protein>
<keyword evidence="7" id="KW-0460">Magnesium</keyword>
<dbReference type="PANTHER" id="PTHR43290">
    <property type="entry name" value="MEVALONATE KINASE"/>
    <property type="match status" value="1"/>
</dbReference>
<evidence type="ECO:0000256" key="1">
    <source>
        <dbReference type="ARBA" id="ARBA00022490"/>
    </source>
</evidence>
<evidence type="ECO:0000256" key="10">
    <source>
        <dbReference type="SAM" id="Phobius"/>
    </source>
</evidence>
<evidence type="ECO:0000256" key="7">
    <source>
        <dbReference type="ARBA" id="ARBA00022842"/>
    </source>
</evidence>
<dbReference type="STRING" id="300112.A0A4S2KX56"/>
<dbReference type="PRINTS" id="PR00959">
    <property type="entry name" value="MEVGALKINASE"/>
</dbReference>
<feature type="domain" description="GHMP kinase N-terminal" evidence="11">
    <location>
        <begin position="47"/>
        <end position="119"/>
    </location>
</feature>
<dbReference type="Gene3D" id="3.30.230.10">
    <property type="match status" value="1"/>
</dbReference>
<keyword evidence="8" id="KW-0443">Lipid metabolism</keyword>
<evidence type="ECO:0000256" key="6">
    <source>
        <dbReference type="ARBA" id="ARBA00022840"/>
    </source>
</evidence>
<evidence type="ECO:0000256" key="4">
    <source>
        <dbReference type="ARBA" id="ARBA00022741"/>
    </source>
</evidence>
<dbReference type="SUPFAM" id="SSF55060">
    <property type="entry name" value="GHMP Kinase, C-terminal domain"/>
    <property type="match status" value="1"/>
</dbReference>
<dbReference type="AlphaFoldDB" id="A0A4S2KX56"/>
<sequence length="314" mass="35650">MSYVFGRSDNYDCNDRAHLLSLQAFFLLLILVSRGDQIWVYTQSSWSVKISTKLPIGGGLGGSASFATCLAACFYRWLFRKDVFNQRDLSRIRYYVQKCERIIFKSPTRLIDSVISVYGSIHVFENAWPTNERLRYYNIERIGKEIPGMKIALVYSNVHKLISEQNKQMESMKQSFPFIKSIQSNIDNVVNKFKDILENTELMIGQRGLLEVQKLDYLKDGYVQLAKLIRMNQGLLRALGMSHPNLDVICNVITPLLSISFAGKLANNGGGGYAFILLSPDSPDAHIDPIVNAYKLHNFTAEITKLNCKGVRDN</sequence>
<evidence type="ECO:0000256" key="9">
    <source>
        <dbReference type="ARBA" id="ARBA00029438"/>
    </source>
</evidence>
<dbReference type="GO" id="GO:0005829">
    <property type="term" value="C:cytosol"/>
    <property type="evidence" value="ECO:0007669"/>
    <property type="project" value="TreeGrafter"/>
</dbReference>
<evidence type="ECO:0000313" key="12">
    <source>
        <dbReference type="EMBL" id="TGZ52707.1"/>
    </source>
</evidence>
<dbReference type="SUPFAM" id="SSF54211">
    <property type="entry name" value="Ribosomal protein S5 domain 2-like"/>
    <property type="match status" value="1"/>
</dbReference>
<keyword evidence="13" id="KW-1185">Reference proteome</keyword>
<evidence type="ECO:0000256" key="8">
    <source>
        <dbReference type="ARBA" id="ARBA00023098"/>
    </source>
</evidence>
<dbReference type="Proteomes" id="UP000310200">
    <property type="component" value="Unassembled WGS sequence"/>
</dbReference>
<evidence type="ECO:0000256" key="3">
    <source>
        <dbReference type="ARBA" id="ARBA00022679"/>
    </source>
</evidence>
<dbReference type="GO" id="GO:0006695">
    <property type="term" value="P:cholesterol biosynthetic process"/>
    <property type="evidence" value="ECO:0007669"/>
    <property type="project" value="TreeGrafter"/>
</dbReference>
<keyword evidence="5 12" id="KW-0418">Kinase</keyword>
<keyword evidence="3" id="KW-0808">Transferase</keyword>
<evidence type="ECO:0000259" key="11">
    <source>
        <dbReference type="Pfam" id="PF00288"/>
    </source>
</evidence>
<proteinExistence type="predicted"/>
<dbReference type="InterPro" id="IPR020568">
    <property type="entry name" value="Ribosomal_Su5_D2-typ_SF"/>
</dbReference>
<dbReference type="InterPro" id="IPR036554">
    <property type="entry name" value="GHMP_kinase_C_sf"/>
</dbReference>
<evidence type="ECO:0000256" key="2">
    <source>
        <dbReference type="ARBA" id="ARBA00022516"/>
    </source>
</evidence>
<evidence type="ECO:0000256" key="5">
    <source>
        <dbReference type="ARBA" id="ARBA00022777"/>
    </source>
</evidence>
<organism evidence="12 13">
    <name type="scientific">Temnothorax longispinosus</name>
    <dbReference type="NCBI Taxonomy" id="300112"/>
    <lineage>
        <taxon>Eukaryota</taxon>
        <taxon>Metazoa</taxon>
        <taxon>Ecdysozoa</taxon>
        <taxon>Arthropoda</taxon>
        <taxon>Hexapoda</taxon>
        <taxon>Insecta</taxon>
        <taxon>Pterygota</taxon>
        <taxon>Neoptera</taxon>
        <taxon>Endopterygota</taxon>
        <taxon>Hymenoptera</taxon>
        <taxon>Apocrita</taxon>
        <taxon>Aculeata</taxon>
        <taxon>Formicoidea</taxon>
        <taxon>Formicidae</taxon>
        <taxon>Myrmicinae</taxon>
        <taxon>Temnothorax</taxon>
    </lineage>
</organism>
<gene>
    <name evidence="12" type="ORF">DBV15_02543</name>
</gene>
<dbReference type="GO" id="GO:0005524">
    <property type="term" value="F:ATP binding"/>
    <property type="evidence" value="ECO:0007669"/>
    <property type="project" value="UniProtKB-KW"/>
</dbReference>
<dbReference type="Gene3D" id="3.30.70.890">
    <property type="entry name" value="GHMP kinase, C-terminal domain"/>
    <property type="match status" value="1"/>
</dbReference>
<dbReference type="GO" id="GO:0019287">
    <property type="term" value="P:isopentenyl diphosphate biosynthetic process, mevalonate pathway"/>
    <property type="evidence" value="ECO:0007669"/>
    <property type="project" value="UniProtKB-UniPathway"/>
</dbReference>
<name>A0A4S2KX56_9HYME</name>